<keyword evidence="3" id="KW-1185">Reference proteome</keyword>
<dbReference type="InterPro" id="IPR006059">
    <property type="entry name" value="SBP"/>
</dbReference>
<dbReference type="Gene3D" id="3.40.190.10">
    <property type="entry name" value="Periplasmic binding protein-like II"/>
    <property type="match status" value="2"/>
</dbReference>
<evidence type="ECO:0000313" key="2">
    <source>
        <dbReference type="EMBL" id="MFI7262949.1"/>
    </source>
</evidence>
<evidence type="ECO:0000256" key="1">
    <source>
        <dbReference type="SAM" id="MobiDB-lite"/>
    </source>
</evidence>
<name>A0ABW7ZJC8_9ACTN</name>
<dbReference type="PANTHER" id="PTHR43649">
    <property type="entry name" value="ARABINOSE-BINDING PROTEIN-RELATED"/>
    <property type="match status" value="1"/>
</dbReference>
<gene>
    <name evidence="2" type="ORF">ACIBP4_11675</name>
</gene>
<dbReference type="Pfam" id="PF01547">
    <property type="entry name" value="SBP_bac_1"/>
    <property type="match status" value="1"/>
</dbReference>
<protein>
    <submittedName>
        <fullName evidence="2">ABC transporter substrate-binding protein</fullName>
    </submittedName>
</protein>
<feature type="compositionally biased region" description="Polar residues" evidence="1">
    <location>
        <begin position="1"/>
        <end position="11"/>
    </location>
</feature>
<dbReference type="PANTHER" id="PTHR43649:SF12">
    <property type="entry name" value="DIACETYLCHITOBIOSE BINDING PROTEIN DASA"/>
    <property type="match status" value="1"/>
</dbReference>
<feature type="region of interest" description="Disordered" evidence="1">
    <location>
        <begin position="1"/>
        <end position="20"/>
    </location>
</feature>
<dbReference type="Proteomes" id="UP001612812">
    <property type="component" value="Unassembled WGS sequence"/>
</dbReference>
<dbReference type="EMBL" id="JBITLE010000003">
    <property type="protein sequence ID" value="MFI7262949.1"/>
    <property type="molecule type" value="Genomic_DNA"/>
</dbReference>
<dbReference type="InterPro" id="IPR050490">
    <property type="entry name" value="Bact_solute-bd_prot1"/>
</dbReference>
<dbReference type="InterPro" id="IPR006311">
    <property type="entry name" value="TAT_signal"/>
</dbReference>
<dbReference type="RefSeq" id="WP_396768871.1">
    <property type="nucleotide sequence ID" value="NZ_JBITLA010000003.1"/>
</dbReference>
<sequence>MGRLSAESSPPGSAEQLGFVGVRTIPPMTSHPKGATRMTYHLPALSRRRLLALGGLAGAAGFLTACAGPGGEENASASGGFDGPVEGELSFAHWRAEDKEVFAGIIADFVKKNPKVTVRQDISPSNDYQSTALQKLRGGSIGDAFTAFRGAQFTDIATAGVWADLTGQDLVGRYEPALVTAGAQNGKQLGLPYQLVFNMPVSNPELLAKAGYAEAPKDWDGFLALADALKRKGITPIAWPGGDAANAGQLLNVMVVNNAPSDDALAKVQSGELKVTDDWFLTVLRQYAQLRPYFQAGATGTGNEAAQQLFVQQKAALLATGSFQAAALRKLGATFPLDLLAPITTTADKARYEGVFNATFILGVNAKSTRKGAALAWLRHLSDPAVAGVYANGTAQHVTVKGVEYTNADLKAFAPWLARKTALAPRFQFTNLDVRGAVENAAVQVVGGTAPEQAAEAAQRVIDQKR</sequence>
<comment type="caution">
    <text evidence="2">The sequence shown here is derived from an EMBL/GenBank/DDBJ whole genome shotgun (WGS) entry which is preliminary data.</text>
</comment>
<accession>A0ABW7ZJC8</accession>
<dbReference type="PROSITE" id="PS51318">
    <property type="entry name" value="TAT"/>
    <property type="match status" value="1"/>
</dbReference>
<dbReference type="SUPFAM" id="SSF53850">
    <property type="entry name" value="Periplasmic binding protein-like II"/>
    <property type="match status" value="1"/>
</dbReference>
<organism evidence="2 3">
    <name type="scientific">Micromonospora maritima</name>
    <dbReference type="NCBI Taxonomy" id="986711"/>
    <lineage>
        <taxon>Bacteria</taxon>
        <taxon>Bacillati</taxon>
        <taxon>Actinomycetota</taxon>
        <taxon>Actinomycetes</taxon>
        <taxon>Micromonosporales</taxon>
        <taxon>Micromonosporaceae</taxon>
        <taxon>Micromonospora</taxon>
    </lineage>
</organism>
<reference evidence="2 3" key="1">
    <citation type="submission" date="2024-10" db="EMBL/GenBank/DDBJ databases">
        <title>The Natural Products Discovery Center: Release of the First 8490 Sequenced Strains for Exploring Actinobacteria Biosynthetic Diversity.</title>
        <authorList>
            <person name="Kalkreuter E."/>
            <person name="Kautsar S.A."/>
            <person name="Yang D."/>
            <person name="Bader C.D."/>
            <person name="Teijaro C.N."/>
            <person name="Fluegel L."/>
            <person name="Davis C.M."/>
            <person name="Simpson J.R."/>
            <person name="Lauterbach L."/>
            <person name="Steele A.D."/>
            <person name="Gui C."/>
            <person name="Meng S."/>
            <person name="Li G."/>
            <person name="Viehrig K."/>
            <person name="Ye F."/>
            <person name="Su P."/>
            <person name="Kiefer A.F."/>
            <person name="Nichols A."/>
            <person name="Cepeda A.J."/>
            <person name="Yan W."/>
            <person name="Fan B."/>
            <person name="Jiang Y."/>
            <person name="Adhikari A."/>
            <person name="Zheng C.-J."/>
            <person name="Schuster L."/>
            <person name="Cowan T.M."/>
            <person name="Smanski M.J."/>
            <person name="Chevrette M.G."/>
            <person name="De Carvalho L.P.S."/>
            <person name="Shen B."/>
        </authorList>
    </citation>
    <scope>NUCLEOTIDE SEQUENCE [LARGE SCALE GENOMIC DNA]</scope>
    <source>
        <strain evidence="2 3">NPDC049845</strain>
    </source>
</reference>
<evidence type="ECO:0000313" key="3">
    <source>
        <dbReference type="Proteomes" id="UP001612812"/>
    </source>
</evidence>
<proteinExistence type="predicted"/>